<dbReference type="HOGENOM" id="CLU_1953983_0_0_1"/>
<feature type="compositionally biased region" description="Basic and acidic residues" evidence="1">
    <location>
        <begin position="97"/>
        <end position="111"/>
    </location>
</feature>
<name>A0A0D0CX64_9AGAM</name>
<evidence type="ECO:0000313" key="3">
    <source>
        <dbReference type="Proteomes" id="UP000054538"/>
    </source>
</evidence>
<gene>
    <name evidence="2" type="ORF">PAXRUDRAFT_29336</name>
</gene>
<keyword evidence="3" id="KW-1185">Reference proteome</keyword>
<evidence type="ECO:0000256" key="1">
    <source>
        <dbReference type="SAM" id="MobiDB-lite"/>
    </source>
</evidence>
<dbReference type="Proteomes" id="UP000054538">
    <property type="component" value="Unassembled WGS sequence"/>
</dbReference>
<feature type="region of interest" description="Disordered" evidence="1">
    <location>
        <begin position="81"/>
        <end position="112"/>
    </location>
</feature>
<dbReference type="InParanoid" id="A0A0D0CX64"/>
<feature type="non-terminal residue" evidence="2">
    <location>
        <position position="1"/>
    </location>
</feature>
<protein>
    <submittedName>
        <fullName evidence="2">Uncharacterized protein</fullName>
    </submittedName>
</protein>
<reference evidence="3" key="2">
    <citation type="submission" date="2015-01" db="EMBL/GenBank/DDBJ databases">
        <title>Evolutionary Origins and Diversification of the Mycorrhizal Mutualists.</title>
        <authorList>
            <consortium name="DOE Joint Genome Institute"/>
            <consortium name="Mycorrhizal Genomics Consortium"/>
            <person name="Kohler A."/>
            <person name="Kuo A."/>
            <person name="Nagy L.G."/>
            <person name="Floudas D."/>
            <person name="Copeland A."/>
            <person name="Barry K.W."/>
            <person name="Cichocki N."/>
            <person name="Veneault-Fourrey C."/>
            <person name="LaButti K."/>
            <person name="Lindquist E.A."/>
            <person name="Lipzen A."/>
            <person name="Lundell T."/>
            <person name="Morin E."/>
            <person name="Murat C."/>
            <person name="Riley R."/>
            <person name="Ohm R."/>
            <person name="Sun H."/>
            <person name="Tunlid A."/>
            <person name="Henrissat B."/>
            <person name="Grigoriev I.V."/>
            <person name="Hibbett D.S."/>
            <person name="Martin F."/>
        </authorList>
    </citation>
    <scope>NUCLEOTIDE SEQUENCE [LARGE SCALE GENOMIC DNA]</scope>
    <source>
        <strain evidence="3">Ve08.2h10</strain>
    </source>
</reference>
<accession>A0A0D0CX64</accession>
<organism evidence="2 3">
    <name type="scientific">Paxillus rubicundulus Ve08.2h10</name>
    <dbReference type="NCBI Taxonomy" id="930991"/>
    <lineage>
        <taxon>Eukaryota</taxon>
        <taxon>Fungi</taxon>
        <taxon>Dikarya</taxon>
        <taxon>Basidiomycota</taxon>
        <taxon>Agaricomycotina</taxon>
        <taxon>Agaricomycetes</taxon>
        <taxon>Agaricomycetidae</taxon>
        <taxon>Boletales</taxon>
        <taxon>Paxilineae</taxon>
        <taxon>Paxillaceae</taxon>
        <taxon>Paxillus</taxon>
    </lineage>
</organism>
<evidence type="ECO:0000313" key="2">
    <source>
        <dbReference type="EMBL" id="KIK71909.1"/>
    </source>
</evidence>
<reference evidence="2 3" key="1">
    <citation type="submission" date="2014-04" db="EMBL/GenBank/DDBJ databases">
        <authorList>
            <consortium name="DOE Joint Genome Institute"/>
            <person name="Kuo A."/>
            <person name="Kohler A."/>
            <person name="Jargeat P."/>
            <person name="Nagy L.G."/>
            <person name="Floudas D."/>
            <person name="Copeland A."/>
            <person name="Barry K.W."/>
            <person name="Cichocki N."/>
            <person name="Veneault-Fourrey C."/>
            <person name="LaButti K."/>
            <person name="Lindquist E.A."/>
            <person name="Lipzen A."/>
            <person name="Lundell T."/>
            <person name="Morin E."/>
            <person name="Murat C."/>
            <person name="Sun H."/>
            <person name="Tunlid A."/>
            <person name="Henrissat B."/>
            <person name="Grigoriev I.V."/>
            <person name="Hibbett D.S."/>
            <person name="Martin F."/>
            <person name="Nordberg H.P."/>
            <person name="Cantor M.N."/>
            <person name="Hua S.X."/>
        </authorList>
    </citation>
    <scope>NUCLEOTIDE SEQUENCE [LARGE SCALE GENOMIC DNA]</scope>
    <source>
        <strain evidence="2 3">Ve08.2h10</strain>
    </source>
</reference>
<dbReference type="OrthoDB" id="3270733at2759"/>
<proteinExistence type="predicted"/>
<dbReference type="AlphaFoldDB" id="A0A0D0CX64"/>
<sequence>MQTCSGRNKDGTACPCCHFKACIHQKEDEPDLCHNCQHFDTCHPDNEARSSQPTSSTQQTNIAKTVSRFTHLLKASEDVARKETNDGFRKKSSTIEQRIELQRPSGSKETESDFGMVGVGSVVIITVGL</sequence>
<dbReference type="EMBL" id="KN831482">
    <property type="protein sequence ID" value="KIK71909.1"/>
    <property type="molecule type" value="Genomic_DNA"/>
</dbReference>